<proteinExistence type="predicted"/>
<accession>A0A6C0AGF7</accession>
<reference evidence="1" key="1">
    <citation type="journal article" date="2020" name="Nature">
        <title>Giant virus diversity and host interactions through global metagenomics.</title>
        <authorList>
            <person name="Schulz F."/>
            <person name="Roux S."/>
            <person name="Paez-Espino D."/>
            <person name="Jungbluth S."/>
            <person name="Walsh D.A."/>
            <person name="Denef V.J."/>
            <person name="McMahon K.D."/>
            <person name="Konstantinidis K.T."/>
            <person name="Eloe-Fadrosh E.A."/>
            <person name="Kyrpides N.C."/>
            <person name="Woyke T."/>
        </authorList>
    </citation>
    <scope>NUCLEOTIDE SEQUENCE</scope>
    <source>
        <strain evidence="1">GVMAG-S-1021933-23</strain>
    </source>
</reference>
<dbReference type="EMBL" id="MN740597">
    <property type="protein sequence ID" value="QHS78421.1"/>
    <property type="molecule type" value="Genomic_DNA"/>
</dbReference>
<protein>
    <submittedName>
        <fullName evidence="1">Uncharacterized protein</fullName>
    </submittedName>
</protein>
<sequence>MMIVKYTTKIRICLDSDAPKEYKNRWIEFKHICEEGEGSNESIIETVKSHCLLEGNKNLPSLVRAEGGFGGDNNLIHKQIRFNQDTTPSQINLSNLSKKLYVYLYDF</sequence>
<name>A0A6C0AGF7_9ZZZZ</name>
<organism evidence="1">
    <name type="scientific">viral metagenome</name>
    <dbReference type="NCBI Taxonomy" id="1070528"/>
    <lineage>
        <taxon>unclassified sequences</taxon>
        <taxon>metagenomes</taxon>
        <taxon>organismal metagenomes</taxon>
    </lineage>
</organism>
<evidence type="ECO:0000313" key="1">
    <source>
        <dbReference type="EMBL" id="QHS78421.1"/>
    </source>
</evidence>
<dbReference type="AlphaFoldDB" id="A0A6C0AGF7"/>